<proteinExistence type="predicted"/>
<protein>
    <submittedName>
        <fullName evidence="1">Uncharacterized protein</fullName>
    </submittedName>
</protein>
<gene>
    <name evidence="1" type="ORF">E2F49_06810</name>
</gene>
<organism evidence="1 2">
    <name type="scientific">Luteimonas terrae</name>
    <dbReference type="NCBI Taxonomy" id="1530191"/>
    <lineage>
        <taxon>Bacteria</taxon>
        <taxon>Pseudomonadati</taxon>
        <taxon>Pseudomonadota</taxon>
        <taxon>Gammaproteobacteria</taxon>
        <taxon>Lysobacterales</taxon>
        <taxon>Lysobacteraceae</taxon>
        <taxon>Luteimonas</taxon>
    </lineage>
</organism>
<dbReference type="OrthoDB" id="6028193at2"/>
<dbReference type="Proteomes" id="UP000295543">
    <property type="component" value="Unassembled WGS sequence"/>
</dbReference>
<dbReference type="AlphaFoldDB" id="A0A4R5UEH8"/>
<dbReference type="EMBL" id="SMTG01000002">
    <property type="protein sequence ID" value="TDK33699.1"/>
    <property type="molecule type" value="Genomic_DNA"/>
</dbReference>
<comment type="caution">
    <text evidence="1">The sequence shown here is derived from an EMBL/GenBank/DDBJ whole genome shotgun (WGS) entry which is preliminary data.</text>
</comment>
<keyword evidence="2" id="KW-1185">Reference proteome</keyword>
<reference evidence="1 2" key="1">
    <citation type="submission" date="2019-03" db="EMBL/GenBank/DDBJ databases">
        <title>Luteimonas zhaokaii sp.nov., isolated from the rectal contents of Plateau pika in Yushu, Qinghai Province, China.</title>
        <authorList>
            <person name="Zhang G."/>
        </authorList>
    </citation>
    <scope>NUCLEOTIDE SEQUENCE [LARGE SCALE GENOMIC DNA]</scope>
    <source>
        <strain evidence="1 2">THG-MD21</strain>
    </source>
</reference>
<sequence>MRAGLDDALADLEAMLPEWAAHLRTPAFAWTQFDALAAPILDAAQPGAERAEVTARLDAMLERHGLRRP</sequence>
<evidence type="ECO:0000313" key="1">
    <source>
        <dbReference type="EMBL" id="TDK33699.1"/>
    </source>
</evidence>
<evidence type="ECO:0000313" key="2">
    <source>
        <dbReference type="Proteomes" id="UP000295543"/>
    </source>
</evidence>
<name>A0A4R5UEH8_9GAMM</name>
<dbReference type="RefSeq" id="WP_133393112.1">
    <property type="nucleotide sequence ID" value="NZ_SMTG01000002.1"/>
</dbReference>
<accession>A0A4R5UEH8</accession>